<dbReference type="Pfam" id="PF03544">
    <property type="entry name" value="TonB_C"/>
    <property type="match status" value="1"/>
</dbReference>
<dbReference type="InterPro" id="IPR051045">
    <property type="entry name" value="TonB-dependent_transducer"/>
</dbReference>
<dbReference type="InterPro" id="IPR006260">
    <property type="entry name" value="TonB/TolA_C"/>
</dbReference>
<sequence>MKNLLLGIVAATLLLAGAPARAQTAVPAAAYAGPRFPGGPDSLRALVYRATRQAGTAPTGRVALEFKLAAPQQAESLRLVQPPRPVSKELLAAAAAAQSYLRAHMPNWQSDGPNQSFRAMLTLDFTTAAAAQPYNYADQEPVFPSLIAALHTQRNPVLERSMQSPAVQARLASPQMGLTTYIQMQTIYPVDAMRSRQQGQVLAYFEVAESGAIEHLSIVGTAGSALDAEVLRVAQTLPAATAPALLRGQPVRVYYVLPVTFRMQ</sequence>
<dbReference type="GO" id="GO:0015031">
    <property type="term" value="P:protein transport"/>
    <property type="evidence" value="ECO:0007669"/>
    <property type="project" value="UniProtKB-KW"/>
</dbReference>
<dbReference type="GO" id="GO:0055085">
    <property type="term" value="P:transmembrane transport"/>
    <property type="evidence" value="ECO:0007669"/>
    <property type="project" value="InterPro"/>
</dbReference>
<feature type="signal peptide" evidence="10">
    <location>
        <begin position="1"/>
        <end position="22"/>
    </location>
</feature>
<keyword evidence="9" id="KW-0472">Membrane</keyword>
<evidence type="ECO:0000256" key="10">
    <source>
        <dbReference type="SAM" id="SignalP"/>
    </source>
</evidence>
<dbReference type="Gene3D" id="3.30.1150.10">
    <property type="match status" value="1"/>
</dbReference>
<keyword evidence="13" id="KW-1185">Reference proteome</keyword>
<evidence type="ECO:0000256" key="6">
    <source>
        <dbReference type="ARBA" id="ARBA00022692"/>
    </source>
</evidence>
<comment type="similarity">
    <text evidence="2">Belongs to the TonB family.</text>
</comment>
<keyword evidence="5" id="KW-0997">Cell inner membrane</keyword>
<dbReference type="InterPro" id="IPR037682">
    <property type="entry name" value="TonB_C"/>
</dbReference>
<dbReference type="NCBIfam" id="TIGR01352">
    <property type="entry name" value="tonB_Cterm"/>
    <property type="match status" value="1"/>
</dbReference>
<dbReference type="RefSeq" id="WP_070746263.1">
    <property type="nucleotide sequence ID" value="NZ_MDZA01000419.1"/>
</dbReference>
<dbReference type="PROSITE" id="PS52015">
    <property type="entry name" value="TONB_CTD"/>
    <property type="match status" value="1"/>
</dbReference>
<dbReference type="AlphaFoldDB" id="A0A1G1SX95"/>
<gene>
    <name evidence="12" type="ORF">BEN49_12825</name>
</gene>
<evidence type="ECO:0000313" key="12">
    <source>
        <dbReference type="EMBL" id="OGX83219.1"/>
    </source>
</evidence>
<keyword evidence="10" id="KW-0732">Signal</keyword>
<keyword evidence="7" id="KW-0653">Protein transport</keyword>
<comment type="subcellular location">
    <subcellularLocation>
        <location evidence="1">Cell inner membrane</location>
        <topology evidence="1">Single-pass membrane protein</topology>
        <orientation evidence="1">Periplasmic side</orientation>
    </subcellularLocation>
</comment>
<dbReference type="EMBL" id="MDZA01000419">
    <property type="protein sequence ID" value="OGX83219.1"/>
    <property type="molecule type" value="Genomic_DNA"/>
</dbReference>
<dbReference type="OrthoDB" id="1039448at2"/>
<evidence type="ECO:0000256" key="8">
    <source>
        <dbReference type="ARBA" id="ARBA00022989"/>
    </source>
</evidence>
<evidence type="ECO:0000256" key="5">
    <source>
        <dbReference type="ARBA" id="ARBA00022519"/>
    </source>
</evidence>
<dbReference type="PANTHER" id="PTHR33446">
    <property type="entry name" value="PROTEIN TONB-RELATED"/>
    <property type="match status" value="1"/>
</dbReference>
<evidence type="ECO:0000256" key="2">
    <source>
        <dbReference type="ARBA" id="ARBA00006555"/>
    </source>
</evidence>
<dbReference type="GO" id="GO:0098797">
    <property type="term" value="C:plasma membrane protein complex"/>
    <property type="evidence" value="ECO:0007669"/>
    <property type="project" value="TreeGrafter"/>
</dbReference>
<evidence type="ECO:0000256" key="1">
    <source>
        <dbReference type="ARBA" id="ARBA00004383"/>
    </source>
</evidence>
<accession>A0A1G1SX95</accession>
<keyword evidence="6" id="KW-0812">Transmembrane</keyword>
<evidence type="ECO:0000256" key="3">
    <source>
        <dbReference type="ARBA" id="ARBA00022448"/>
    </source>
</evidence>
<evidence type="ECO:0000256" key="7">
    <source>
        <dbReference type="ARBA" id="ARBA00022927"/>
    </source>
</evidence>
<evidence type="ECO:0000256" key="4">
    <source>
        <dbReference type="ARBA" id="ARBA00022475"/>
    </source>
</evidence>
<evidence type="ECO:0000313" key="13">
    <source>
        <dbReference type="Proteomes" id="UP000177506"/>
    </source>
</evidence>
<keyword evidence="8" id="KW-1133">Transmembrane helix</keyword>
<evidence type="ECO:0000259" key="11">
    <source>
        <dbReference type="PROSITE" id="PS52015"/>
    </source>
</evidence>
<proteinExistence type="inferred from homology"/>
<feature type="domain" description="TonB C-terminal" evidence="11">
    <location>
        <begin position="173"/>
        <end position="264"/>
    </location>
</feature>
<protein>
    <recommendedName>
        <fullName evidence="11">TonB C-terminal domain-containing protein</fullName>
    </recommendedName>
</protein>
<name>A0A1G1SX95_9BACT</name>
<dbReference type="Proteomes" id="UP000177506">
    <property type="component" value="Unassembled WGS sequence"/>
</dbReference>
<dbReference type="SUPFAM" id="SSF74653">
    <property type="entry name" value="TolA/TonB C-terminal domain"/>
    <property type="match status" value="1"/>
</dbReference>
<organism evidence="12 13">
    <name type="scientific">Hymenobacter coccineus</name>
    <dbReference type="NCBI Taxonomy" id="1908235"/>
    <lineage>
        <taxon>Bacteria</taxon>
        <taxon>Pseudomonadati</taxon>
        <taxon>Bacteroidota</taxon>
        <taxon>Cytophagia</taxon>
        <taxon>Cytophagales</taxon>
        <taxon>Hymenobacteraceae</taxon>
        <taxon>Hymenobacter</taxon>
    </lineage>
</organism>
<dbReference type="GO" id="GO:0031992">
    <property type="term" value="F:energy transducer activity"/>
    <property type="evidence" value="ECO:0007669"/>
    <property type="project" value="TreeGrafter"/>
</dbReference>
<dbReference type="PANTHER" id="PTHR33446:SF2">
    <property type="entry name" value="PROTEIN TONB"/>
    <property type="match status" value="1"/>
</dbReference>
<evidence type="ECO:0000256" key="9">
    <source>
        <dbReference type="ARBA" id="ARBA00023136"/>
    </source>
</evidence>
<keyword evidence="4" id="KW-1003">Cell membrane</keyword>
<feature type="chain" id="PRO_5009578501" description="TonB C-terminal domain-containing protein" evidence="10">
    <location>
        <begin position="23"/>
        <end position="264"/>
    </location>
</feature>
<reference evidence="12 13" key="1">
    <citation type="submission" date="2016-08" db="EMBL/GenBank/DDBJ databases">
        <title>Hymenobacter coccineus sp. nov., Hymenobacter lapidarius sp. nov. and Hymenobacter glacialis sp. nov., isolated from Antarctic soil.</title>
        <authorList>
            <person name="Sedlacek I."/>
            <person name="Kralova S."/>
            <person name="Kyrova K."/>
            <person name="Maslanova I."/>
            <person name="Stankova E."/>
            <person name="Vrbovska V."/>
            <person name="Nemec M."/>
            <person name="Bartak M."/>
            <person name="Svec P."/>
            <person name="Busse H.-J."/>
            <person name="Pantucek R."/>
        </authorList>
    </citation>
    <scope>NUCLEOTIDE SEQUENCE [LARGE SCALE GENOMIC DNA]</scope>
    <source>
        <strain evidence="12 13">CCM 8649</strain>
    </source>
</reference>
<keyword evidence="3" id="KW-0813">Transport</keyword>
<comment type="caution">
    <text evidence="12">The sequence shown here is derived from an EMBL/GenBank/DDBJ whole genome shotgun (WGS) entry which is preliminary data.</text>
</comment>